<dbReference type="GO" id="GO:1990351">
    <property type="term" value="C:transporter complex"/>
    <property type="evidence" value="ECO:0007669"/>
    <property type="project" value="TreeGrafter"/>
</dbReference>
<dbReference type="STRING" id="453582.SAMN05421580_105146"/>
<dbReference type="AlphaFoldDB" id="A0A1N7M6J4"/>
<comment type="function">
    <text evidence="1">Involved in the assembly of lipopolysaccharide (LPS) at the surface of the outer membrane.</text>
</comment>
<dbReference type="EMBL" id="FTOG01000005">
    <property type="protein sequence ID" value="SIS81662.1"/>
    <property type="molecule type" value="Genomic_DNA"/>
</dbReference>
<organism evidence="3 4">
    <name type="scientific">Rhodobacter aestuarii</name>
    <dbReference type="NCBI Taxonomy" id="453582"/>
    <lineage>
        <taxon>Bacteria</taxon>
        <taxon>Pseudomonadati</taxon>
        <taxon>Pseudomonadota</taxon>
        <taxon>Alphaproteobacteria</taxon>
        <taxon>Rhodobacterales</taxon>
        <taxon>Rhodobacter group</taxon>
        <taxon>Rhodobacter</taxon>
    </lineage>
</organism>
<evidence type="ECO:0000313" key="3">
    <source>
        <dbReference type="EMBL" id="SIS81662.1"/>
    </source>
</evidence>
<comment type="subunit">
    <text evidence="1">Component of the lipopolysaccharide transport and assembly complex.</text>
</comment>
<accession>A0A1N7M6J4</accession>
<keyword evidence="4" id="KW-1185">Reference proteome</keyword>
<name>A0A1N7M6J4_9RHOB</name>
<feature type="signal peptide" evidence="1">
    <location>
        <begin position="1"/>
        <end position="29"/>
    </location>
</feature>
<feature type="chain" id="PRO_5013407151" description="LPS-assembly protein LptD" evidence="1">
    <location>
        <begin position="30"/>
        <end position="732"/>
    </location>
</feature>
<evidence type="ECO:0000313" key="4">
    <source>
        <dbReference type="Proteomes" id="UP000186221"/>
    </source>
</evidence>
<dbReference type="GO" id="GO:0009279">
    <property type="term" value="C:cell outer membrane"/>
    <property type="evidence" value="ECO:0007669"/>
    <property type="project" value="UniProtKB-SubCell"/>
</dbReference>
<dbReference type="HAMAP" id="MF_01411">
    <property type="entry name" value="LPS_assembly_LptD"/>
    <property type="match status" value="1"/>
</dbReference>
<feature type="domain" description="LptD C-terminal" evidence="2">
    <location>
        <begin position="292"/>
        <end position="638"/>
    </location>
</feature>
<dbReference type="PANTHER" id="PTHR30189:SF1">
    <property type="entry name" value="LPS-ASSEMBLY PROTEIN LPTD"/>
    <property type="match status" value="1"/>
</dbReference>
<keyword evidence="1" id="KW-0732">Signal</keyword>
<keyword evidence="1" id="KW-0998">Cell outer membrane</keyword>
<proteinExistence type="inferred from homology"/>
<dbReference type="GO" id="GO:0043165">
    <property type="term" value="P:Gram-negative-bacterium-type cell outer membrane assembly"/>
    <property type="evidence" value="ECO:0007669"/>
    <property type="project" value="UniProtKB-UniRule"/>
</dbReference>
<dbReference type="GO" id="GO:0015920">
    <property type="term" value="P:lipopolysaccharide transport"/>
    <property type="evidence" value="ECO:0007669"/>
    <property type="project" value="InterPro"/>
</dbReference>
<reference evidence="4" key="1">
    <citation type="submission" date="2017-01" db="EMBL/GenBank/DDBJ databases">
        <authorList>
            <person name="Varghese N."/>
            <person name="Submissions S."/>
        </authorList>
    </citation>
    <scope>NUCLEOTIDE SEQUENCE [LARGE SCALE GENOMIC DNA]</scope>
    <source>
        <strain evidence="4">DSM 19945</strain>
    </source>
</reference>
<dbReference type="Pfam" id="PF04453">
    <property type="entry name" value="LptD"/>
    <property type="match status" value="1"/>
</dbReference>
<sequence length="732" mass="80811" precursor="true">MMARVPSWTRTTAALALIGMTASFAPLHAQDLPAIPPATAPVSDAATLLADRIRLNASNEIIAEGNVEVYWHEHRLSATRLVYDQAKDLLTIEGPIRMVEPGATGSVIVADQAELSRDLQNGVMLGARMVLSRELQLAANSLERQDGNRTILRQVVASSCRICANDPTPLWEIRARTITHEQAQQKLIFDQAQFRAMGVPLLWLPKLRMPDPTVERMSGFLQPEFRTTSLLGPGLKVPYFITLGPSADLTVTPYFASGHTSTLGLRYRRALDWGAYQIEGAVSRDSIRPGETRGYLFADGQFALRNDFKLSFQLRTVSDQSYLLNYDVSDDDRLWSGLTLQRVRADEVVWARVGNTYSLRDGESNTTEPMLSGDASWTKVFHPNTIGGELTFTTGLHAHLRGSSEELDLDGDGMADGRDMLRLSAVADWRRNWLLGGGLIGAVEGQLAFDSVAVQEDDQFSGNHLRSLPSIGVELRWPWVASSGRAAQVIEPVVQLIWAGKNVKDLPNEDSWLTEYDEGNLFSLSRYPGADLREQGARANLGLSWTRHDASGWSLGLTAGRIYRLDDLGQFPAGSGLSGKRSDWLLATHLSTAGGLLLSNRALFDEDFDFARDELRMAYFGDSTQFAAGYLWMEATPANVKTSELLLESGWDWTPGWRSTFSTRYDLTVDRAARAAFGLQYANECVTVDLSLSRRFTSSTSVEPETDFGLSVQLAGFGAQSRTDGPTRVCRR</sequence>
<evidence type="ECO:0000256" key="1">
    <source>
        <dbReference type="HAMAP-Rule" id="MF_01411"/>
    </source>
</evidence>
<protein>
    <recommendedName>
        <fullName evidence="1">LPS-assembly protein LptD</fullName>
    </recommendedName>
</protein>
<evidence type="ECO:0000259" key="2">
    <source>
        <dbReference type="Pfam" id="PF04453"/>
    </source>
</evidence>
<dbReference type="InterPro" id="IPR007543">
    <property type="entry name" value="LptD_C"/>
</dbReference>
<keyword evidence="1" id="KW-0472">Membrane</keyword>
<comment type="caution">
    <text evidence="1">Lacks conserved residue(s) required for the propagation of feature annotation.</text>
</comment>
<dbReference type="InterPro" id="IPR050218">
    <property type="entry name" value="LptD"/>
</dbReference>
<comment type="subcellular location">
    <subcellularLocation>
        <location evidence="1">Cell outer membrane</location>
    </subcellularLocation>
</comment>
<dbReference type="PANTHER" id="PTHR30189">
    <property type="entry name" value="LPS-ASSEMBLY PROTEIN"/>
    <property type="match status" value="1"/>
</dbReference>
<gene>
    <name evidence="1" type="primary">lptD</name>
    <name evidence="3" type="ORF">SAMN05421580_105146</name>
</gene>
<dbReference type="Proteomes" id="UP000186221">
    <property type="component" value="Unassembled WGS sequence"/>
</dbReference>
<dbReference type="RefSeq" id="WP_245826494.1">
    <property type="nucleotide sequence ID" value="NZ_FTOG01000005.1"/>
</dbReference>
<dbReference type="InterPro" id="IPR020889">
    <property type="entry name" value="LipoPS_assembly_LptD"/>
</dbReference>
<comment type="similarity">
    <text evidence="1">Belongs to the LptD family.</text>
</comment>